<proteinExistence type="predicted"/>
<dbReference type="EMBL" id="MU006781">
    <property type="protein sequence ID" value="KAF2642482.1"/>
    <property type="molecule type" value="Genomic_DNA"/>
</dbReference>
<dbReference type="Pfam" id="PF06722">
    <property type="entry name" value="EryCIII-like_C"/>
    <property type="match status" value="1"/>
</dbReference>
<feature type="domain" description="Erythromycin biosynthesis protein CIII-like C-terminal" evidence="1">
    <location>
        <begin position="323"/>
        <end position="414"/>
    </location>
</feature>
<dbReference type="PANTHER" id="PTHR21015">
    <property type="entry name" value="UDP-N-ACETYLGLUCOSAMINE--N-ACETYLMURAMYL-(PENTAPEPTIDE) PYROPHOSPHORYL-UNDECAPRENOL N-ACETYLGLUCOSAMINE TRANSFERASE 1"/>
    <property type="match status" value="1"/>
</dbReference>
<evidence type="ECO:0000259" key="1">
    <source>
        <dbReference type="Pfam" id="PF06722"/>
    </source>
</evidence>
<sequence>MTPTNLHVVVSVAFQDAGDTTRAIAMSAALRDLCPPHVNLKIDFLSCGSRFEYQIKDAGFDIVPAQPRVKGISVAHDLGWDFPEFFGSEEIAKTFIDGQLEAFRALKPDVVFHGMWAPASLAARILGIRTINFLPVPLHPASFGGGLIRDLPDMMPLLTRLPRPVRQKLAWWTSPLMLKAPIFRQRRLGAAAAASGWPIDGPISLFDMNMADLNLVNDHPIFHAGYAHRLPKNIAITGPLFARSDSKLDEDIVEHLRRPGPSILVTMGSSGTEEFLFEAIKALRLNNEDKWSAVILASPSVCSIEEAQKIAATDERLLVTDRFIPAPAANALVDVTIIHGGQGTVQTAVAAGKPVVGVALQIEQQTNLDNVMDAGAGIRIQRQNWNAKNIHSAVQTVLEDSSYSAKARLLAETMNKMDGAKTAAEVMWNFILEDRSALDRV</sequence>
<dbReference type="Gene3D" id="3.40.50.2000">
    <property type="entry name" value="Glycogen Phosphorylase B"/>
    <property type="match status" value="2"/>
</dbReference>
<dbReference type="SUPFAM" id="SSF53756">
    <property type="entry name" value="UDP-Glycosyltransferase/glycogen phosphorylase"/>
    <property type="match status" value="1"/>
</dbReference>
<name>A0A6A6S5N2_9PLEO</name>
<dbReference type="OrthoDB" id="5835829at2759"/>
<keyword evidence="3" id="KW-1185">Reference proteome</keyword>
<accession>A0A6A6S5N2</accession>
<dbReference type="AlphaFoldDB" id="A0A6A6S5N2"/>
<dbReference type="Proteomes" id="UP000799753">
    <property type="component" value="Unassembled WGS sequence"/>
</dbReference>
<reference evidence="2" key="1">
    <citation type="journal article" date="2020" name="Stud. Mycol.">
        <title>101 Dothideomycetes genomes: a test case for predicting lifestyles and emergence of pathogens.</title>
        <authorList>
            <person name="Haridas S."/>
            <person name="Albert R."/>
            <person name="Binder M."/>
            <person name="Bloem J."/>
            <person name="Labutti K."/>
            <person name="Salamov A."/>
            <person name="Andreopoulos B."/>
            <person name="Baker S."/>
            <person name="Barry K."/>
            <person name="Bills G."/>
            <person name="Bluhm B."/>
            <person name="Cannon C."/>
            <person name="Castanera R."/>
            <person name="Culley D."/>
            <person name="Daum C."/>
            <person name="Ezra D."/>
            <person name="Gonzalez J."/>
            <person name="Henrissat B."/>
            <person name="Kuo A."/>
            <person name="Liang C."/>
            <person name="Lipzen A."/>
            <person name="Lutzoni F."/>
            <person name="Magnuson J."/>
            <person name="Mondo S."/>
            <person name="Nolan M."/>
            <person name="Ohm R."/>
            <person name="Pangilinan J."/>
            <person name="Park H.-J."/>
            <person name="Ramirez L."/>
            <person name="Alfaro M."/>
            <person name="Sun H."/>
            <person name="Tritt A."/>
            <person name="Yoshinaga Y."/>
            <person name="Zwiers L.-H."/>
            <person name="Turgeon B."/>
            <person name="Goodwin S."/>
            <person name="Spatafora J."/>
            <person name="Crous P."/>
            <person name="Grigoriev I."/>
        </authorList>
    </citation>
    <scope>NUCLEOTIDE SEQUENCE</scope>
    <source>
        <strain evidence="2">CBS 473.64</strain>
    </source>
</reference>
<dbReference type="InterPro" id="IPR010610">
    <property type="entry name" value="EryCIII-like_C"/>
</dbReference>
<dbReference type="GO" id="GO:0016757">
    <property type="term" value="F:glycosyltransferase activity"/>
    <property type="evidence" value="ECO:0007669"/>
    <property type="project" value="UniProtKB-ARBA"/>
</dbReference>
<protein>
    <submittedName>
        <fullName evidence="2">Glycosyl transferas-like protein</fullName>
    </submittedName>
</protein>
<evidence type="ECO:0000313" key="2">
    <source>
        <dbReference type="EMBL" id="KAF2642482.1"/>
    </source>
</evidence>
<organism evidence="2 3">
    <name type="scientific">Massarina eburnea CBS 473.64</name>
    <dbReference type="NCBI Taxonomy" id="1395130"/>
    <lineage>
        <taxon>Eukaryota</taxon>
        <taxon>Fungi</taxon>
        <taxon>Dikarya</taxon>
        <taxon>Ascomycota</taxon>
        <taxon>Pezizomycotina</taxon>
        <taxon>Dothideomycetes</taxon>
        <taxon>Pleosporomycetidae</taxon>
        <taxon>Pleosporales</taxon>
        <taxon>Massarineae</taxon>
        <taxon>Massarinaceae</taxon>
        <taxon>Massarina</taxon>
    </lineage>
</organism>
<gene>
    <name evidence="2" type="ORF">P280DRAFT_540337</name>
</gene>
<evidence type="ECO:0000313" key="3">
    <source>
        <dbReference type="Proteomes" id="UP000799753"/>
    </source>
</evidence>
<dbReference type="PANTHER" id="PTHR21015:SF22">
    <property type="entry name" value="GLYCOSYLTRANSFERASE"/>
    <property type="match status" value="1"/>
</dbReference>